<dbReference type="GO" id="GO:0140042">
    <property type="term" value="P:lipid droplet formation"/>
    <property type="evidence" value="ECO:0007669"/>
    <property type="project" value="UniProtKB-ARBA"/>
</dbReference>
<protein>
    <recommendedName>
        <fullName evidence="2">Seipin</fullName>
    </recommendedName>
</protein>
<evidence type="ECO:0000256" key="2">
    <source>
        <dbReference type="ARBA" id="ARBA00022064"/>
    </source>
</evidence>
<comment type="subcellular location">
    <subcellularLocation>
        <location evidence="1">Endoplasmic reticulum membrane</location>
        <topology evidence="1">Multi-pass membrane protein</topology>
    </subcellularLocation>
</comment>
<sequence>MQLSIQNPISTYLIYVCTFCAVEIGTLLSCGCLSLLVRYMLVPNVSWQTTLNFNFDTICHSGVQPVNNMCSFPSTEFDLTIGGSPVFTYGHPYSIVSDFYIPDSPKNNLAGMNILTLELLDEGGNCSRKFRRSFSVPYRSTLVRFTSRLLLLLLHVTRVVDEELHILVELASGYQDYQAPPIVRGRVTMESRELIWTRASIRLDAHLTGLRSWLYYWPWFTFFVLTSSSFIFVNILYLLMVISQTFWPLLSLNSDEPAPRTVRRRPLVSCPPSESLGEPVESINPHNIPPDTQTDLMEPN</sequence>
<evidence type="ECO:0000256" key="9">
    <source>
        <dbReference type="SAM" id="Phobius"/>
    </source>
</evidence>
<keyword evidence="11" id="KW-1185">Reference proteome</keyword>
<gene>
    <name evidence="10" type="ORF">DEA37_0014964</name>
</gene>
<evidence type="ECO:0000256" key="4">
    <source>
        <dbReference type="ARBA" id="ARBA00022824"/>
    </source>
</evidence>
<name>A0A5J4NAN6_9TREM</name>
<dbReference type="EMBL" id="QNGE01004796">
    <property type="protein sequence ID" value="KAA3672533.1"/>
    <property type="molecule type" value="Genomic_DNA"/>
</dbReference>
<evidence type="ECO:0000313" key="11">
    <source>
        <dbReference type="Proteomes" id="UP000324629"/>
    </source>
</evidence>
<evidence type="ECO:0000313" key="10">
    <source>
        <dbReference type="EMBL" id="KAA3672533.1"/>
    </source>
</evidence>
<proteinExistence type="predicted"/>
<evidence type="ECO:0000256" key="8">
    <source>
        <dbReference type="SAM" id="MobiDB-lite"/>
    </source>
</evidence>
<evidence type="ECO:0000256" key="3">
    <source>
        <dbReference type="ARBA" id="ARBA00022692"/>
    </source>
</evidence>
<dbReference type="PANTHER" id="PTHR21212:SF0">
    <property type="entry name" value="SEIPIN"/>
    <property type="match status" value="1"/>
</dbReference>
<dbReference type="Proteomes" id="UP000324629">
    <property type="component" value="Unassembled WGS sequence"/>
</dbReference>
<reference evidence="10 11" key="1">
    <citation type="journal article" date="2019" name="Gigascience">
        <title>Whole-genome sequence of the oriental lung fluke Paragonimus westermani.</title>
        <authorList>
            <person name="Oey H."/>
            <person name="Zakrzewski M."/>
            <person name="Narain K."/>
            <person name="Devi K.R."/>
            <person name="Agatsuma T."/>
            <person name="Nawaratna S."/>
            <person name="Gobert G.N."/>
            <person name="Jones M.K."/>
            <person name="Ragan M.A."/>
            <person name="McManus D.P."/>
            <person name="Krause L."/>
        </authorList>
    </citation>
    <scope>NUCLEOTIDE SEQUENCE [LARGE SCALE GENOMIC DNA]</scope>
    <source>
        <strain evidence="10 11">IND2009</strain>
    </source>
</reference>
<dbReference type="AlphaFoldDB" id="A0A5J4NAN6"/>
<accession>A0A5J4NAN6</accession>
<keyword evidence="6" id="KW-0443">Lipid metabolism</keyword>
<dbReference type="GO" id="GO:0006629">
    <property type="term" value="P:lipid metabolic process"/>
    <property type="evidence" value="ECO:0007669"/>
    <property type="project" value="UniProtKB-KW"/>
</dbReference>
<evidence type="ECO:0000256" key="1">
    <source>
        <dbReference type="ARBA" id="ARBA00004477"/>
    </source>
</evidence>
<dbReference type="PANTHER" id="PTHR21212">
    <property type="entry name" value="BERNARDINELLI-SEIP CONGENITAL LIPODYSTROPHY 2 HOMOLOG BSCL2 PROTEIN"/>
    <property type="match status" value="1"/>
</dbReference>
<keyword evidence="7 9" id="KW-0472">Membrane</keyword>
<evidence type="ECO:0000256" key="7">
    <source>
        <dbReference type="ARBA" id="ARBA00023136"/>
    </source>
</evidence>
<keyword evidence="3 9" id="KW-0812">Transmembrane</keyword>
<evidence type="ECO:0000256" key="6">
    <source>
        <dbReference type="ARBA" id="ARBA00023098"/>
    </source>
</evidence>
<feature type="transmembrane region" description="Helical" evidence="9">
    <location>
        <begin position="216"/>
        <end position="239"/>
    </location>
</feature>
<organism evidence="10 11">
    <name type="scientific">Paragonimus westermani</name>
    <dbReference type="NCBI Taxonomy" id="34504"/>
    <lineage>
        <taxon>Eukaryota</taxon>
        <taxon>Metazoa</taxon>
        <taxon>Spiralia</taxon>
        <taxon>Lophotrochozoa</taxon>
        <taxon>Platyhelminthes</taxon>
        <taxon>Trematoda</taxon>
        <taxon>Digenea</taxon>
        <taxon>Plagiorchiida</taxon>
        <taxon>Troglotremata</taxon>
        <taxon>Troglotrematidae</taxon>
        <taxon>Paragonimus</taxon>
    </lineage>
</organism>
<comment type="caution">
    <text evidence="10">The sequence shown here is derived from an EMBL/GenBank/DDBJ whole genome shotgun (WGS) entry which is preliminary data.</text>
</comment>
<feature type="transmembrane region" description="Helical" evidence="9">
    <location>
        <begin position="12"/>
        <end position="37"/>
    </location>
</feature>
<dbReference type="CDD" id="cd23995">
    <property type="entry name" value="Seipin_BSCL2_like"/>
    <property type="match status" value="1"/>
</dbReference>
<feature type="region of interest" description="Disordered" evidence="8">
    <location>
        <begin position="256"/>
        <end position="300"/>
    </location>
</feature>
<feature type="compositionally biased region" description="Polar residues" evidence="8">
    <location>
        <begin position="290"/>
        <end position="300"/>
    </location>
</feature>
<dbReference type="InterPro" id="IPR009617">
    <property type="entry name" value="Seipin"/>
</dbReference>
<dbReference type="Pfam" id="PF06775">
    <property type="entry name" value="Seipin"/>
    <property type="match status" value="1"/>
</dbReference>
<evidence type="ECO:0000256" key="5">
    <source>
        <dbReference type="ARBA" id="ARBA00022989"/>
    </source>
</evidence>
<keyword evidence="5 9" id="KW-1133">Transmembrane helix</keyword>
<dbReference type="GO" id="GO:0005789">
    <property type="term" value="C:endoplasmic reticulum membrane"/>
    <property type="evidence" value="ECO:0007669"/>
    <property type="project" value="UniProtKB-SubCell"/>
</dbReference>
<keyword evidence="4" id="KW-0256">Endoplasmic reticulum</keyword>